<protein>
    <recommendedName>
        <fullName evidence="1">MaoC-like domain-containing protein</fullName>
    </recommendedName>
</protein>
<evidence type="ECO:0000259" key="1">
    <source>
        <dbReference type="Pfam" id="PF01575"/>
    </source>
</evidence>
<organism evidence="2 3">
    <name type="scientific">Sphingomonas colocasiae</name>
    <dbReference type="NCBI Taxonomy" id="1848973"/>
    <lineage>
        <taxon>Bacteria</taxon>
        <taxon>Pseudomonadati</taxon>
        <taxon>Pseudomonadota</taxon>
        <taxon>Alphaproteobacteria</taxon>
        <taxon>Sphingomonadales</taxon>
        <taxon>Sphingomonadaceae</taxon>
        <taxon>Sphingomonas</taxon>
    </lineage>
</organism>
<gene>
    <name evidence="2" type="ORF">K7G82_14840</name>
</gene>
<dbReference type="InterPro" id="IPR029069">
    <property type="entry name" value="HotDog_dom_sf"/>
</dbReference>
<dbReference type="EMBL" id="JAINVV010000006">
    <property type="protein sequence ID" value="MBY8823579.1"/>
    <property type="molecule type" value="Genomic_DNA"/>
</dbReference>
<dbReference type="InterPro" id="IPR002539">
    <property type="entry name" value="MaoC-like_dom"/>
</dbReference>
<sequence>MNTPMRGTIAPRAGDRLPELVIGVTRKMIIAGATGSRDWQPQHHDKDAAKQAGLPDIIMNNYTQAGLISRYVTDWSGPIGRIGRLKFSMRRPICPDSQVHFSGQVVSVEENGDQIAWIQLDVAMKQGDTLLTSASVRLAMPADASARSPWRCPPDEWRP</sequence>
<dbReference type="Proteomes" id="UP000706039">
    <property type="component" value="Unassembled WGS sequence"/>
</dbReference>
<dbReference type="Gene3D" id="3.10.129.10">
    <property type="entry name" value="Hotdog Thioesterase"/>
    <property type="match status" value="1"/>
</dbReference>
<evidence type="ECO:0000313" key="2">
    <source>
        <dbReference type="EMBL" id="MBY8823579.1"/>
    </source>
</evidence>
<comment type="caution">
    <text evidence="2">The sequence shown here is derived from an EMBL/GenBank/DDBJ whole genome shotgun (WGS) entry which is preliminary data.</text>
</comment>
<keyword evidence="3" id="KW-1185">Reference proteome</keyword>
<evidence type="ECO:0000313" key="3">
    <source>
        <dbReference type="Proteomes" id="UP000706039"/>
    </source>
</evidence>
<name>A0ABS7PRH0_9SPHN</name>
<feature type="domain" description="MaoC-like" evidence="1">
    <location>
        <begin position="22"/>
        <end position="114"/>
    </location>
</feature>
<dbReference type="SUPFAM" id="SSF54637">
    <property type="entry name" value="Thioesterase/thiol ester dehydrase-isomerase"/>
    <property type="match status" value="1"/>
</dbReference>
<proteinExistence type="predicted"/>
<accession>A0ABS7PRH0</accession>
<reference evidence="2 3" key="1">
    <citation type="submission" date="2021-08" db="EMBL/GenBank/DDBJ databases">
        <authorList>
            <person name="Tuo L."/>
        </authorList>
    </citation>
    <scope>NUCLEOTIDE SEQUENCE [LARGE SCALE GENOMIC DNA]</scope>
    <source>
        <strain evidence="2 3">JCM 31229</strain>
    </source>
</reference>
<dbReference type="RefSeq" id="WP_222990677.1">
    <property type="nucleotide sequence ID" value="NZ_JAINVV010000006.1"/>
</dbReference>
<dbReference type="Pfam" id="PF01575">
    <property type="entry name" value="MaoC_dehydratas"/>
    <property type="match status" value="1"/>
</dbReference>